<sequence>MALVKLRSNQTTDGTSWMYITGTIASCLDTIAAESASAMTVPFWSDDATDAKVLICRQQ</sequence>
<protein>
    <submittedName>
        <fullName evidence="1">Uncharacterized protein</fullName>
    </submittedName>
</protein>
<gene>
    <name evidence="1" type="ORF">S01H4_19529</name>
</gene>
<accession>X0ZFX8</accession>
<proteinExistence type="predicted"/>
<dbReference type="PROSITE" id="PS51257">
    <property type="entry name" value="PROKAR_LIPOPROTEIN"/>
    <property type="match status" value="1"/>
</dbReference>
<dbReference type="EMBL" id="BART01008715">
    <property type="protein sequence ID" value="GAG57082.1"/>
    <property type="molecule type" value="Genomic_DNA"/>
</dbReference>
<dbReference type="AlphaFoldDB" id="X0ZFX8"/>
<organism evidence="1">
    <name type="scientific">marine sediment metagenome</name>
    <dbReference type="NCBI Taxonomy" id="412755"/>
    <lineage>
        <taxon>unclassified sequences</taxon>
        <taxon>metagenomes</taxon>
        <taxon>ecological metagenomes</taxon>
    </lineage>
</organism>
<evidence type="ECO:0000313" key="1">
    <source>
        <dbReference type="EMBL" id="GAG57082.1"/>
    </source>
</evidence>
<name>X0ZFX8_9ZZZZ</name>
<comment type="caution">
    <text evidence="1">The sequence shown here is derived from an EMBL/GenBank/DDBJ whole genome shotgun (WGS) entry which is preliminary data.</text>
</comment>
<reference evidence="1" key="1">
    <citation type="journal article" date="2014" name="Front. Microbiol.">
        <title>High frequency of phylogenetically diverse reductive dehalogenase-homologous genes in deep subseafloor sedimentary metagenomes.</title>
        <authorList>
            <person name="Kawai M."/>
            <person name="Futagami T."/>
            <person name="Toyoda A."/>
            <person name="Takaki Y."/>
            <person name="Nishi S."/>
            <person name="Hori S."/>
            <person name="Arai W."/>
            <person name="Tsubouchi T."/>
            <person name="Morono Y."/>
            <person name="Uchiyama I."/>
            <person name="Ito T."/>
            <person name="Fujiyama A."/>
            <person name="Inagaki F."/>
            <person name="Takami H."/>
        </authorList>
    </citation>
    <scope>NUCLEOTIDE SEQUENCE</scope>
    <source>
        <strain evidence="1">Expedition CK06-06</strain>
    </source>
</reference>